<gene>
    <name evidence="1" type="ORF">A3G90_02385</name>
</gene>
<sequence length="121" mass="13528">MSEEATTEDLFLSLYGLTEWEFNQLLVNYEHLNQEPGEQACARLPFKTVDAAEIKVMFELLNGRPRGQALLATILDVCRHNAHVKSIEKAMPLVPKMRASTIGAFYAQHVPLAEQSNVASI</sequence>
<dbReference type="EMBL" id="MFMM01000001">
    <property type="protein sequence ID" value="OGG84896.1"/>
    <property type="molecule type" value="Genomic_DNA"/>
</dbReference>
<reference evidence="1 2" key="1">
    <citation type="journal article" date="2016" name="Nat. Commun.">
        <title>Thousands of microbial genomes shed light on interconnected biogeochemical processes in an aquifer system.</title>
        <authorList>
            <person name="Anantharaman K."/>
            <person name="Brown C.T."/>
            <person name="Hug L.A."/>
            <person name="Sharon I."/>
            <person name="Castelle C.J."/>
            <person name="Probst A.J."/>
            <person name="Thomas B.C."/>
            <person name="Singh A."/>
            <person name="Wilkins M.J."/>
            <person name="Karaoz U."/>
            <person name="Brodie E.L."/>
            <person name="Williams K.H."/>
            <person name="Hubbard S.S."/>
            <person name="Banfield J.F."/>
        </authorList>
    </citation>
    <scope>NUCLEOTIDE SEQUENCE [LARGE SCALE GENOMIC DNA]</scope>
</reference>
<comment type="caution">
    <text evidence="1">The sequence shown here is derived from an EMBL/GenBank/DDBJ whole genome shotgun (WGS) entry which is preliminary data.</text>
</comment>
<organism evidence="1 2">
    <name type="scientific">Candidatus Kaiserbacteria bacterium RIFCSPLOWO2_12_FULL_45_26</name>
    <dbReference type="NCBI Taxonomy" id="1798525"/>
    <lineage>
        <taxon>Bacteria</taxon>
        <taxon>Candidatus Kaiseribacteriota</taxon>
    </lineage>
</organism>
<protein>
    <submittedName>
        <fullName evidence="1">Uncharacterized protein</fullName>
    </submittedName>
</protein>
<evidence type="ECO:0000313" key="2">
    <source>
        <dbReference type="Proteomes" id="UP000177325"/>
    </source>
</evidence>
<evidence type="ECO:0000313" key="1">
    <source>
        <dbReference type="EMBL" id="OGG84896.1"/>
    </source>
</evidence>
<dbReference type="AlphaFoldDB" id="A0A1F6FGB1"/>
<proteinExistence type="predicted"/>
<accession>A0A1F6FGB1</accession>
<dbReference type="Proteomes" id="UP000177325">
    <property type="component" value="Unassembled WGS sequence"/>
</dbReference>
<name>A0A1F6FGB1_9BACT</name>